<evidence type="ECO:0000259" key="5">
    <source>
        <dbReference type="PROSITE" id="PS51021"/>
    </source>
</evidence>
<sequence length="307" mass="34537">LVDFDSARHHFASLQKGKKKDEAKIAKAEEELGRAQKIFEELNVELQDELPVLWDRSLDLLPAGLPPDLHRLQTQNSKTLAFPKVGVCVMCGRFISEVSVFTCISISPCLNLAYQKSCLQSVSRHEDDKHQEETQSGWDYSDSSYQNSAQPSWDNTETAEGQESWTEDQEYAAQSYIEPNWDDDASTCSSRLLVTLLTLTVYRSEEHRPPAYSSGHQWSCGGVSSIKFLSVQTQDLTWTTNTSSLTKKASLFPPQRLKSCSPPIMDSCNTGTHGLQCHQFPPRHIVVMVTEPQVCRTRMTFSVSIIN</sequence>
<dbReference type="PROSITE" id="PS51021">
    <property type="entry name" value="BAR"/>
    <property type="match status" value="1"/>
</dbReference>
<keyword evidence="7" id="KW-1185">Reference proteome</keyword>
<feature type="coiled-coil region" evidence="3">
    <location>
        <begin position="11"/>
        <end position="45"/>
    </location>
</feature>
<dbReference type="Gene3D" id="1.20.1270.60">
    <property type="entry name" value="Arfaptin homology (AH) domain/BAR domain"/>
    <property type="match status" value="1"/>
</dbReference>
<evidence type="ECO:0000256" key="1">
    <source>
        <dbReference type="ARBA" id="ARBA00004496"/>
    </source>
</evidence>
<gene>
    <name evidence="6" type="ORF">XENOCAPTIV_030465</name>
</gene>
<dbReference type="InterPro" id="IPR003005">
    <property type="entry name" value="Amphiphysin"/>
</dbReference>
<dbReference type="EMBL" id="JAHRIN010033703">
    <property type="protein sequence ID" value="MEQ2202427.1"/>
    <property type="molecule type" value="Genomic_DNA"/>
</dbReference>
<feature type="non-terminal residue" evidence="6">
    <location>
        <position position="1"/>
    </location>
</feature>
<accession>A0ABV0R300</accession>
<feature type="domain" description="BAR" evidence="5">
    <location>
        <begin position="1"/>
        <end position="135"/>
    </location>
</feature>
<dbReference type="SUPFAM" id="SSF103657">
    <property type="entry name" value="BAR/IMD domain-like"/>
    <property type="match status" value="1"/>
</dbReference>
<evidence type="ECO:0000256" key="4">
    <source>
        <dbReference type="SAM" id="MobiDB-lite"/>
    </source>
</evidence>
<reference evidence="6 7" key="1">
    <citation type="submission" date="2021-06" db="EMBL/GenBank/DDBJ databases">
        <authorList>
            <person name="Palmer J.M."/>
        </authorList>
    </citation>
    <scope>NUCLEOTIDE SEQUENCE [LARGE SCALE GENOMIC DNA]</scope>
    <source>
        <strain evidence="6 7">XC_2019</strain>
        <tissue evidence="6">Muscle</tissue>
    </source>
</reference>
<dbReference type="InterPro" id="IPR027267">
    <property type="entry name" value="AH/BAR_dom_sf"/>
</dbReference>
<dbReference type="Pfam" id="PF03114">
    <property type="entry name" value="BAR"/>
    <property type="match status" value="1"/>
</dbReference>
<dbReference type="Proteomes" id="UP001434883">
    <property type="component" value="Unassembled WGS sequence"/>
</dbReference>
<dbReference type="PANTHER" id="PTHR46514:SF7">
    <property type="entry name" value="BRIDGING INTEGRATOR 1B"/>
    <property type="match status" value="1"/>
</dbReference>
<proteinExistence type="predicted"/>
<comment type="caution">
    <text evidence="6">The sequence shown here is derived from an EMBL/GenBank/DDBJ whole genome shotgun (WGS) entry which is preliminary data.</text>
</comment>
<protein>
    <recommendedName>
        <fullName evidence="5">BAR domain-containing protein</fullName>
    </recommendedName>
</protein>
<name>A0ABV0R300_9TELE</name>
<comment type="subcellular location">
    <subcellularLocation>
        <location evidence="1">Cytoplasm</location>
    </subcellularLocation>
</comment>
<keyword evidence="2" id="KW-0963">Cytoplasm</keyword>
<evidence type="ECO:0000256" key="3">
    <source>
        <dbReference type="SAM" id="Coils"/>
    </source>
</evidence>
<keyword evidence="3" id="KW-0175">Coiled coil</keyword>
<feature type="region of interest" description="Disordered" evidence="4">
    <location>
        <begin position="128"/>
        <end position="164"/>
    </location>
</feature>
<evidence type="ECO:0000256" key="2">
    <source>
        <dbReference type="ARBA" id="ARBA00022490"/>
    </source>
</evidence>
<feature type="compositionally biased region" description="Polar residues" evidence="4">
    <location>
        <begin position="134"/>
        <end position="164"/>
    </location>
</feature>
<dbReference type="PANTHER" id="PTHR46514">
    <property type="entry name" value="AMPHIPHYSIN"/>
    <property type="match status" value="1"/>
</dbReference>
<evidence type="ECO:0000313" key="7">
    <source>
        <dbReference type="Proteomes" id="UP001434883"/>
    </source>
</evidence>
<organism evidence="6 7">
    <name type="scientific">Xenoophorus captivus</name>
    <dbReference type="NCBI Taxonomy" id="1517983"/>
    <lineage>
        <taxon>Eukaryota</taxon>
        <taxon>Metazoa</taxon>
        <taxon>Chordata</taxon>
        <taxon>Craniata</taxon>
        <taxon>Vertebrata</taxon>
        <taxon>Euteleostomi</taxon>
        <taxon>Actinopterygii</taxon>
        <taxon>Neopterygii</taxon>
        <taxon>Teleostei</taxon>
        <taxon>Neoteleostei</taxon>
        <taxon>Acanthomorphata</taxon>
        <taxon>Ovalentaria</taxon>
        <taxon>Atherinomorphae</taxon>
        <taxon>Cyprinodontiformes</taxon>
        <taxon>Goodeidae</taxon>
        <taxon>Xenoophorus</taxon>
    </lineage>
</organism>
<dbReference type="InterPro" id="IPR004148">
    <property type="entry name" value="BAR_dom"/>
</dbReference>
<evidence type="ECO:0000313" key="6">
    <source>
        <dbReference type="EMBL" id="MEQ2202427.1"/>
    </source>
</evidence>